<dbReference type="AlphaFoldDB" id="W9V1N9"/>
<evidence type="ECO:0000256" key="6">
    <source>
        <dbReference type="SAM" id="Phobius"/>
    </source>
</evidence>
<organism evidence="7 8">
    <name type="scientific">Imhoffiella purpurea</name>
    <dbReference type="NCBI Taxonomy" id="1249627"/>
    <lineage>
        <taxon>Bacteria</taxon>
        <taxon>Pseudomonadati</taxon>
        <taxon>Pseudomonadota</taxon>
        <taxon>Gammaproteobacteria</taxon>
        <taxon>Chromatiales</taxon>
        <taxon>Chromatiaceae</taxon>
        <taxon>Imhoffiella</taxon>
    </lineage>
</organism>
<accession>W9V1N9</accession>
<comment type="subcellular location">
    <subcellularLocation>
        <location evidence="1">Membrane</location>
        <topology evidence="1">Multi-pass membrane protein</topology>
    </subcellularLocation>
</comment>
<feature type="transmembrane region" description="Helical" evidence="6">
    <location>
        <begin position="66"/>
        <end position="87"/>
    </location>
</feature>
<name>W9V1N9_9GAMM</name>
<dbReference type="RefSeq" id="WP_043757236.1">
    <property type="nucleotide sequence ID" value="NZ_AONC01000071.1"/>
</dbReference>
<keyword evidence="4 6" id="KW-1133">Transmembrane helix</keyword>
<feature type="transmembrane region" description="Helical" evidence="6">
    <location>
        <begin position="294"/>
        <end position="316"/>
    </location>
</feature>
<gene>
    <name evidence="7" type="ORF">D779_3769</name>
</gene>
<comment type="similarity">
    <text evidence="2">Belongs to the autoinducer-2 exporter (AI-2E) (TC 2.A.86) family.</text>
</comment>
<feature type="transmembrane region" description="Helical" evidence="6">
    <location>
        <begin position="12"/>
        <end position="30"/>
    </location>
</feature>
<feature type="transmembrane region" description="Helical" evidence="6">
    <location>
        <begin position="143"/>
        <end position="166"/>
    </location>
</feature>
<dbReference type="Pfam" id="PF01594">
    <property type="entry name" value="AI-2E_transport"/>
    <property type="match status" value="1"/>
</dbReference>
<comment type="caution">
    <text evidence="7">The sequence shown here is derived from an EMBL/GenBank/DDBJ whole genome shotgun (WGS) entry which is preliminary data.</text>
</comment>
<dbReference type="PATRIC" id="fig|1249627.3.peg.3846"/>
<dbReference type="InterPro" id="IPR002549">
    <property type="entry name" value="AI-2E-like"/>
</dbReference>
<dbReference type="STRING" id="1249627.D779_3769"/>
<dbReference type="PANTHER" id="PTHR21716:SF64">
    <property type="entry name" value="AI-2 TRANSPORT PROTEIN TQSA"/>
    <property type="match status" value="1"/>
</dbReference>
<keyword evidence="3 6" id="KW-0812">Transmembrane</keyword>
<evidence type="ECO:0000256" key="4">
    <source>
        <dbReference type="ARBA" id="ARBA00022989"/>
    </source>
</evidence>
<dbReference type="OrthoDB" id="9799225at2"/>
<evidence type="ECO:0000256" key="3">
    <source>
        <dbReference type="ARBA" id="ARBA00022692"/>
    </source>
</evidence>
<dbReference type="GO" id="GO:0055085">
    <property type="term" value="P:transmembrane transport"/>
    <property type="evidence" value="ECO:0007669"/>
    <property type="project" value="TreeGrafter"/>
</dbReference>
<evidence type="ECO:0000313" key="7">
    <source>
        <dbReference type="EMBL" id="EXJ13373.1"/>
    </source>
</evidence>
<feature type="transmembrane region" description="Helical" evidence="6">
    <location>
        <begin position="212"/>
        <end position="232"/>
    </location>
</feature>
<feature type="transmembrane region" description="Helical" evidence="6">
    <location>
        <begin position="36"/>
        <end position="54"/>
    </location>
</feature>
<evidence type="ECO:0000256" key="2">
    <source>
        <dbReference type="ARBA" id="ARBA00009773"/>
    </source>
</evidence>
<dbReference type="PANTHER" id="PTHR21716">
    <property type="entry name" value="TRANSMEMBRANE PROTEIN"/>
    <property type="match status" value="1"/>
</dbReference>
<evidence type="ECO:0000313" key="8">
    <source>
        <dbReference type="Proteomes" id="UP000019460"/>
    </source>
</evidence>
<evidence type="ECO:0000256" key="1">
    <source>
        <dbReference type="ARBA" id="ARBA00004141"/>
    </source>
</evidence>
<reference evidence="7 8" key="1">
    <citation type="submission" date="2012-11" db="EMBL/GenBank/DDBJ databases">
        <title>Genome assembly of Thiorhodococcus sp. AK35.</title>
        <authorList>
            <person name="Nupur N."/>
            <person name="Khatri I."/>
            <person name="Subramanian S."/>
            <person name="Pinnaka A."/>
        </authorList>
    </citation>
    <scope>NUCLEOTIDE SEQUENCE [LARGE SCALE GENOMIC DNA]</scope>
    <source>
        <strain evidence="7 8">AK35</strain>
    </source>
</reference>
<proteinExistence type="inferred from homology"/>
<evidence type="ECO:0000256" key="5">
    <source>
        <dbReference type="ARBA" id="ARBA00023136"/>
    </source>
</evidence>
<keyword evidence="8" id="KW-1185">Reference proteome</keyword>
<feature type="transmembrane region" description="Helical" evidence="6">
    <location>
        <begin position="264"/>
        <end position="282"/>
    </location>
</feature>
<dbReference type="eggNOG" id="COG0628">
    <property type="taxonomic scope" value="Bacteria"/>
</dbReference>
<protein>
    <submittedName>
        <fullName evidence="7">Putative transport protein</fullName>
    </submittedName>
</protein>
<sequence>MSETGQSFGFTPAARFLLVAAAFVVVVAGLKAAANLVTPFLLAVFIAVVLQPPIRYLRRRGLPGWAAMLLVVAVLVGVGGGMVGLFSSSLNDFNQSLPDYQERLKVMTGEAASWLDAVGLHIRKDALSSMIDPSRILGFASDLIKGLGGALANAFLILLTIIFILLEANSLPEKLRAALRTPEVSMDRLRQVLETINGYMFIKANTSLATGLLIWVWLTILGVDFAAMWATLAFLLNFVPTIGSIIAAIPAVLLALVQLDLESALLVAIGYISVNVLIGNFVEPRVMGRGLGLSTLVVFVSLIFWGYVLGSVGMFLSVPLTMALKIALDANPQTRPFAIMLGPEVEAKRAYDSARGKGAEA</sequence>
<dbReference type="Proteomes" id="UP000019460">
    <property type="component" value="Unassembled WGS sequence"/>
</dbReference>
<keyword evidence="5 6" id="KW-0472">Membrane</keyword>
<dbReference type="EMBL" id="AONC01000071">
    <property type="protein sequence ID" value="EXJ13373.1"/>
    <property type="molecule type" value="Genomic_DNA"/>
</dbReference>
<feature type="transmembrane region" description="Helical" evidence="6">
    <location>
        <begin position="238"/>
        <end position="257"/>
    </location>
</feature>
<dbReference type="GO" id="GO:0016020">
    <property type="term" value="C:membrane"/>
    <property type="evidence" value="ECO:0007669"/>
    <property type="project" value="UniProtKB-SubCell"/>
</dbReference>